<proteinExistence type="predicted"/>
<reference evidence="3" key="1">
    <citation type="submission" date="2023-07" db="EMBL/GenBank/DDBJ databases">
        <authorList>
            <consortium name="AG Swart"/>
            <person name="Singh M."/>
            <person name="Singh A."/>
            <person name="Seah K."/>
            <person name="Emmerich C."/>
        </authorList>
    </citation>
    <scope>NUCLEOTIDE SEQUENCE</scope>
    <source>
        <strain evidence="3">DP1</strain>
    </source>
</reference>
<dbReference type="AlphaFoldDB" id="A0AAD1Y5D2"/>
<keyword evidence="4" id="KW-1185">Reference proteome</keyword>
<gene>
    <name evidence="3" type="ORF">ECRASSUSDP1_LOCUS27019</name>
</gene>
<keyword evidence="2" id="KW-0472">Membrane</keyword>
<keyword evidence="2" id="KW-0812">Transmembrane</keyword>
<dbReference type="Proteomes" id="UP001295684">
    <property type="component" value="Unassembled WGS sequence"/>
</dbReference>
<evidence type="ECO:0000256" key="2">
    <source>
        <dbReference type="SAM" id="Phobius"/>
    </source>
</evidence>
<accession>A0AAD1Y5D2</accession>
<feature type="transmembrane region" description="Helical" evidence="2">
    <location>
        <begin position="397"/>
        <end position="420"/>
    </location>
</feature>
<dbReference type="EMBL" id="CAMPGE010027868">
    <property type="protein sequence ID" value="CAI2385453.1"/>
    <property type="molecule type" value="Genomic_DNA"/>
</dbReference>
<keyword evidence="1" id="KW-0175">Coiled coil</keyword>
<comment type="caution">
    <text evidence="3">The sequence shown here is derived from an EMBL/GenBank/DDBJ whole genome shotgun (WGS) entry which is preliminary data.</text>
</comment>
<feature type="coiled-coil region" evidence="1">
    <location>
        <begin position="434"/>
        <end position="464"/>
    </location>
</feature>
<keyword evidence="2" id="KW-1133">Transmembrane helix</keyword>
<organism evidence="3 4">
    <name type="scientific">Euplotes crassus</name>
    <dbReference type="NCBI Taxonomy" id="5936"/>
    <lineage>
        <taxon>Eukaryota</taxon>
        <taxon>Sar</taxon>
        <taxon>Alveolata</taxon>
        <taxon>Ciliophora</taxon>
        <taxon>Intramacronucleata</taxon>
        <taxon>Spirotrichea</taxon>
        <taxon>Hypotrichia</taxon>
        <taxon>Euplotida</taxon>
        <taxon>Euplotidae</taxon>
        <taxon>Moneuplotes</taxon>
    </lineage>
</organism>
<name>A0AAD1Y5D2_EUPCR</name>
<feature type="transmembrane region" description="Helical" evidence="2">
    <location>
        <begin position="44"/>
        <end position="62"/>
    </location>
</feature>
<evidence type="ECO:0000313" key="3">
    <source>
        <dbReference type="EMBL" id="CAI2385453.1"/>
    </source>
</evidence>
<sequence length="532" mass="60847">MLSFIGKNKLCSLASCLRSFDIFHINPGPTSHNKSRYGQNCARICMFLVFTILTSLAIVILLDPKLLGSSNLSGTSLTTTTKSRTSTIIPPCPDPIIPETPDESTPLLTDFREGTEFNPGSLFQVSRLQSDKATFDSLAMIPYQSRFLYAFSWGFNFAIRIKNRPYNATLYPHLQVLYFNRGSISSGGLDLVTCDINNFHPELHPELTQIGIQNFLCLENQYAIILEGNRVNPTNQYFQVWLNRCYGGTCVDSNVQYDYLSGLELELVLVEMYYNMWMPYPISFGLKKEIFTITPEETLRYDLMLEETVIYPMNGWSYSIFEQIVENKEYSKAVYSNVNFMLAVYGSDVYHTIREFSEFQSNPPPFHRNLNSTADLEEENKMPLLHKIFYTLSNLGGLYIICMFFLGMILNPIISTILSFRLVNSAKKAKNLAAMLLEKDKEEKKIEINKHLKNQNKLDNLEEEEKVQISPEREGEHSFYQNEELQHEGGSQKYNLIDEQRQLHKELKTLSGNILSQSSDLGVGLPTEVVYG</sequence>
<evidence type="ECO:0000256" key="1">
    <source>
        <dbReference type="SAM" id="Coils"/>
    </source>
</evidence>
<protein>
    <submittedName>
        <fullName evidence="3">Uncharacterized protein</fullName>
    </submittedName>
</protein>
<evidence type="ECO:0000313" key="4">
    <source>
        <dbReference type="Proteomes" id="UP001295684"/>
    </source>
</evidence>